<dbReference type="Pfam" id="PF03799">
    <property type="entry name" value="FtsQ_DivIB_C"/>
    <property type="match status" value="1"/>
</dbReference>
<sequence length="292" mass="31036">MRPPAAPRRRSSAPRSPEPERRREEVVEAEAERPRRAPRPARREVPTVSTGLAARQAERTAAARRLLLRRVGAGLGILVLLVVVAWVLLLSPLLALDEDRVEVAGLTPLVDGATVRSAVEPEVGTPLLRVDTAAVADRVREIDAVEDVQVSRVWPNGLAVNVVARVPVAVAQADGGGWVLVDDDGIQLGDRRQPPPTLPRVTVPLGDSGETGPALDAVLTVLGAVPDDILERVDRAGATSPEQVTLHLGNGATVRWGSTEESALKAEVLRVLLRQDAGVYDVSVPRSPTTSG</sequence>
<dbReference type="PANTHER" id="PTHR37820:SF1">
    <property type="entry name" value="CELL DIVISION PROTEIN FTSQ"/>
    <property type="match status" value="1"/>
</dbReference>
<evidence type="ECO:0000256" key="4">
    <source>
        <dbReference type="ARBA" id="ARBA00022692"/>
    </source>
</evidence>
<name>A0ABW2Q8B1_9MICO</name>
<dbReference type="InterPro" id="IPR005548">
    <property type="entry name" value="Cell_div_FtsQ/DivIB_C"/>
</dbReference>
<evidence type="ECO:0000256" key="2">
    <source>
        <dbReference type="ARBA" id="ARBA00022475"/>
    </source>
</evidence>
<dbReference type="Proteomes" id="UP001596455">
    <property type="component" value="Unassembled WGS sequence"/>
</dbReference>
<reference evidence="12" key="1">
    <citation type="journal article" date="2019" name="Int. J. Syst. Evol. Microbiol.">
        <title>The Global Catalogue of Microorganisms (GCM) 10K type strain sequencing project: providing services to taxonomists for standard genome sequencing and annotation.</title>
        <authorList>
            <consortium name="The Broad Institute Genomics Platform"/>
            <consortium name="The Broad Institute Genome Sequencing Center for Infectious Disease"/>
            <person name="Wu L."/>
            <person name="Ma J."/>
        </authorList>
    </citation>
    <scope>NUCLEOTIDE SEQUENCE [LARGE SCALE GENOMIC DNA]</scope>
    <source>
        <strain evidence="12">JCM 1490</strain>
    </source>
</reference>
<evidence type="ECO:0000256" key="6">
    <source>
        <dbReference type="ARBA" id="ARBA00023136"/>
    </source>
</evidence>
<dbReference type="RefSeq" id="WP_382393618.1">
    <property type="nucleotide sequence ID" value="NZ_JBHTCQ010000001.1"/>
</dbReference>
<comment type="subcellular location">
    <subcellularLocation>
        <location evidence="1">Membrane</location>
    </subcellularLocation>
</comment>
<dbReference type="InterPro" id="IPR013685">
    <property type="entry name" value="POTRA_FtsQ_type"/>
</dbReference>
<keyword evidence="6 9" id="KW-0472">Membrane</keyword>
<keyword evidence="2" id="KW-1003">Cell membrane</keyword>
<dbReference type="PANTHER" id="PTHR37820">
    <property type="entry name" value="CELL DIVISION PROTEIN DIVIB"/>
    <property type="match status" value="1"/>
</dbReference>
<accession>A0ABW2Q8B1</accession>
<protein>
    <submittedName>
        <fullName evidence="11">Cell division protein FtsQ/DivIB</fullName>
    </submittedName>
</protein>
<feature type="transmembrane region" description="Helical" evidence="9">
    <location>
        <begin position="73"/>
        <end position="96"/>
    </location>
</feature>
<evidence type="ECO:0000256" key="5">
    <source>
        <dbReference type="ARBA" id="ARBA00022989"/>
    </source>
</evidence>
<keyword evidence="7" id="KW-0131">Cell cycle</keyword>
<evidence type="ECO:0000313" key="12">
    <source>
        <dbReference type="Proteomes" id="UP001596455"/>
    </source>
</evidence>
<gene>
    <name evidence="11" type="ORF">ACFQQL_09600</name>
</gene>
<dbReference type="EMBL" id="JBHTCQ010000001">
    <property type="protein sequence ID" value="MFC7405361.1"/>
    <property type="molecule type" value="Genomic_DNA"/>
</dbReference>
<proteinExistence type="predicted"/>
<evidence type="ECO:0000259" key="10">
    <source>
        <dbReference type="PROSITE" id="PS51779"/>
    </source>
</evidence>
<keyword evidence="12" id="KW-1185">Reference proteome</keyword>
<dbReference type="InterPro" id="IPR050487">
    <property type="entry name" value="FtsQ_DivIB"/>
</dbReference>
<comment type="caution">
    <text evidence="11">The sequence shown here is derived from an EMBL/GenBank/DDBJ whole genome shotgun (WGS) entry which is preliminary data.</text>
</comment>
<evidence type="ECO:0000256" key="8">
    <source>
        <dbReference type="SAM" id="MobiDB-lite"/>
    </source>
</evidence>
<keyword evidence="4 9" id="KW-0812">Transmembrane</keyword>
<feature type="domain" description="POTRA" evidence="10">
    <location>
        <begin position="94"/>
        <end position="165"/>
    </location>
</feature>
<keyword evidence="3 11" id="KW-0132">Cell division</keyword>
<feature type="compositionally biased region" description="Basic and acidic residues" evidence="8">
    <location>
        <begin position="17"/>
        <end position="45"/>
    </location>
</feature>
<dbReference type="GO" id="GO:0051301">
    <property type="term" value="P:cell division"/>
    <property type="evidence" value="ECO:0007669"/>
    <property type="project" value="UniProtKB-KW"/>
</dbReference>
<evidence type="ECO:0000256" key="9">
    <source>
        <dbReference type="SAM" id="Phobius"/>
    </source>
</evidence>
<dbReference type="InterPro" id="IPR034746">
    <property type="entry name" value="POTRA"/>
</dbReference>
<organism evidence="11 12">
    <name type="scientific">Georgenia alba</name>
    <dbReference type="NCBI Taxonomy" id="2233858"/>
    <lineage>
        <taxon>Bacteria</taxon>
        <taxon>Bacillati</taxon>
        <taxon>Actinomycetota</taxon>
        <taxon>Actinomycetes</taxon>
        <taxon>Micrococcales</taxon>
        <taxon>Bogoriellaceae</taxon>
        <taxon>Georgenia</taxon>
    </lineage>
</organism>
<dbReference type="Pfam" id="PF08478">
    <property type="entry name" value="POTRA_1"/>
    <property type="match status" value="1"/>
</dbReference>
<evidence type="ECO:0000256" key="7">
    <source>
        <dbReference type="ARBA" id="ARBA00023306"/>
    </source>
</evidence>
<dbReference type="PROSITE" id="PS51779">
    <property type="entry name" value="POTRA"/>
    <property type="match status" value="1"/>
</dbReference>
<dbReference type="Gene3D" id="3.10.20.310">
    <property type="entry name" value="membrane protein fhac"/>
    <property type="match status" value="1"/>
</dbReference>
<feature type="region of interest" description="Disordered" evidence="8">
    <location>
        <begin position="1"/>
        <end position="56"/>
    </location>
</feature>
<evidence type="ECO:0000256" key="3">
    <source>
        <dbReference type="ARBA" id="ARBA00022618"/>
    </source>
</evidence>
<evidence type="ECO:0000256" key="1">
    <source>
        <dbReference type="ARBA" id="ARBA00004370"/>
    </source>
</evidence>
<keyword evidence="5 9" id="KW-1133">Transmembrane helix</keyword>
<evidence type="ECO:0000313" key="11">
    <source>
        <dbReference type="EMBL" id="MFC7405361.1"/>
    </source>
</evidence>